<proteinExistence type="inferred from homology"/>
<sequence>MKQIALSLLFALSLAFAKPTVTVSIPPQAYFVEQIAKDTVDINILIPEKSDEHNYEIKPQTIKKLEKSDIYFTIGFSFEKIMLEKFQNTLKTLIIVRTQDNIKLLHQEHEAHSHHNHKHEEFDTHIWLDPILVKTQASNITNALVKKYPENKDFYLRNLKDFHKELDELDSDIKAKLSGIKNNKFIVYHPSWSYFAKRYNLVQIPVQINSQEPRAKDLQNLIDLAKKENIKIIFIQDGFSKKAANTVAKQCNARLETIEHLSRDWKNELLKASDKLALSLKE</sequence>
<dbReference type="Proteomes" id="UP000201169">
    <property type="component" value="Chromosome"/>
</dbReference>
<organism evidence="6 7">
    <name type="scientific">Campylobacter avium LMG 24591</name>
    <dbReference type="NCBI Taxonomy" id="522484"/>
    <lineage>
        <taxon>Bacteria</taxon>
        <taxon>Pseudomonadati</taxon>
        <taxon>Campylobacterota</taxon>
        <taxon>Epsilonproteobacteria</taxon>
        <taxon>Campylobacterales</taxon>
        <taxon>Campylobacteraceae</taxon>
        <taxon>Campylobacter</taxon>
    </lineage>
</organism>
<gene>
    <name evidence="6" type="primary">znuA</name>
    <name evidence="6" type="ORF">CAV_1410</name>
</gene>
<keyword evidence="7" id="KW-1185">Reference proteome</keyword>
<comment type="similarity">
    <text evidence="1 4">Belongs to the bacterial solute-binding protein 9 family.</text>
</comment>
<name>A0A222MZ78_9BACT</name>
<evidence type="ECO:0000256" key="2">
    <source>
        <dbReference type="ARBA" id="ARBA00022448"/>
    </source>
</evidence>
<dbReference type="InterPro" id="IPR006128">
    <property type="entry name" value="Lipoprotein_PsaA-like"/>
</dbReference>
<dbReference type="SUPFAM" id="SSF53807">
    <property type="entry name" value="Helical backbone' metal receptor"/>
    <property type="match status" value="1"/>
</dbReference>
<dbReference type="PRINTS" id="PR00690">
    <property type="entry name" value="ADHESNFAMILY"/>
</dbReference>
<evidence type="ECO:0000256" key="5">
    <source>
        <dbReference type="SAM" id="SignalP"/>
    </source>
</evidence>
<evidence type="ECO:0000256" key="3">
    <source>
        <dbReference type="ARBA" id="ARBA00022729"/>
    </source>
</evidence>
<dbReference type="EMBL" id="CP022347">
    <property type="protein sequence ID" value="ASQ31030.1"/>
    <property type="molecule type" value="Genomic_DNA"/>
</dbReference>
<dbReference type="InterPro" id="IPR050492">
    <property type="entry name" value="Bact_metal-bind_prot9"/>
</dbReference>
<evidence type="ECO:0000313" key="7">
    <source>
        <dbReference type="Proteomes" id="UP000201169"/>
    </source>
</evidence>
<dbReference type="Gene3D" id="3.40.50.1980">
    <property type="entry name" value="Nitrogenase molybdenum iron protein domain"/>
    <property type="match status" value="2"/>
</dbReference>
<evidence type="ECO:0000313" key="6">
    <source>
        <dbReference type="EMBL" id="ASQ31030.1"/>
    </source>
</evidence>
<dbReference type="GO" id="GO:0007155">
    <property type="term" value="P:cell adhesion"/>
    <property type="evidence" value="ECO:0007669"/>
    <property type="project" value="InterPro"/>
</dbReference>
<dbReference type="InterPro" id="IPR006127">
    <property type="entry name" value="ZnuA-like"/>
</dbReference>
<keyword evidence="2 4" id="KW-0813">Transport</keyword>
<protein>
    <submittedName>
        <fullName evidence="6">Zinc ABC transporter ZnuABC, periplasmic zinc-binding protein</fullName>
    </submittedName>
</protein>
<dbReference type="OrthoDB" id="9810636at2"/>
<dbReference type="KEGG" id="cavi:CAV_1410"/>
<dbReference type="GO" id="GO:0030001">
    <property type="term" value="P:metal ion transport"/>
    <property type="evidence" value="ECO:0007669"/>
    <property type="project" value="InterPro"/>
</dbReference>
<dbReference type="Pfam" id="PF01297">
    <property type="entry name" value="ZnuA"/>
    <property type="match status" value="1"/>
</dbReference>
<dbReference type="AlphaFoldDB" id="A0A222MZ78"/>
<feature type="chain" id="PRO_5013211291" evidence="5">
    <location>
        <begin position="18"/>
        <end position="282"/>
    </location>
</feature>
<reference evidence="6 7" key="1">
    <citation type="submission" date="2017-07" db="EMBL/GenBank/DDBJ databases">
        <title>Analysis of two Campylobacter avium genomes and identification of a novel hippuricase gene.</title>
        <authorList>
            <person name="Miller W.G."/>
            <person name="Chapman M.H."/>
            <person name="Yee E."/>
            <person name="Revez J."/>
            <person name="Bono J.L."/>
            <person name="Rossi M."/>
        </authorList>
    </citation>
    <scope>NUCLEOTIDE SEQUENCE [LARGE SCALE GENOMIC DNA]</scope>
    <source>
        <strain evidence="6 7">LMG 24591</strain>
    </source>
</reference>
<evidence type="ECO:0000256" key="1">
    <source>
        <dbReference type="ARBA" id="ARBA00011028"/>
    </source>
</evidence>
<dbReference type="PANTHER" id="PTHR42953:SF3">
    <property type="entry name" value="HIGH-AFFINITY ZINC UPTAKE SYSTEM PROTEIN ZNUA"/>
    <property type="match status" value="1"/>
</dbReference>
<accession>A0A222MZ78</accession>
<feature type="signal peptide" evidence="5">
    <location>
        <begin position="1"/>
        <end position="17"/>
    </location>
</feature>
<keyword evidence="3 5" id="KW-0732">Signal</keyword>
<dbReference type="PANTHER" id="PTHR42953">
    <property type="entry name" value="HIGH-AFFINITY ZINC UPTAKE SYSTEM PROTEIN ZNUA-RELATED"/>
    <property type="match status" value="1"/>
</dbReference>
<evidence type="ECO:0000256" key="4">
    <source>
        <dbReference type="RuleBase" id="RU003512"/>
    </source>
</evidence>
<dbReference type="GO" id="GO:0046872">
    <property type="term" value="F:metal ion binding"/>
    <property type="evidence" value="ECO:0007669"/>
    <property type="project" value="InterPro"/>
</dbReference>
<dbReference type="RefSeq" id="WP_094325838.1">
    <property type="nucleotide sequence ID" value="NZ_CP022347.1"/>
</dbReference>